<reference evidence="1 2" key="1">
    <citation type="submission" date="2021-06" db="EMBL/GenBank/DDBJ databases">
        <authorList>
            <person name="Palmer J.M."/>
        </authorList>
    </citation>
    <scope>NUCLEOTIDE SEQUENCE [LARGE SCALE GENOMIC DNA]</scope>
    <source>
        <strain evidence="1 2">MEX-2019</strain>
        <tissue evidence="1">Muscle</tissue>
    </source>
</reference>
<sequence>MIQLFRQVRLFNFLSSARVSFFIALQVFDSVTKQPLLCLFPPFTLSIQQARLIRGTEVDLGVSGFLATELCQLHAAVLWSACSVRGT</sequence>
<comment type="caution">
    <text evidence="1">The sequence shown here is derived from an EMBL/GenBank/DDBJ whole genome shotgun (WGS) entry which is preliminary data.</text>
</comment>
<keyword evidence="2" id="KW-1185">Reference proteome</keyword>
<dbReference type="Proteomes" id="UP001311232">
    <property type="component" value="Unassembled WGS sequence"/>
</dbReference>
<evidence type="ECO:0000313" key="1">
    <source>
        <dbReference type="EMBL" id="KAK5614246.1"/>
    </source>
</evidence>
<dbReference type="AlphaFoldDB" id="A0AAV9RYZ5"/>
<name>A0AAV9RYZ5_9TELE</name>
<dbReference type="EMBL" id="JAHHUM010001168">
    <property type="protein sequence ID" value="KAK5614246.1"/>
    <property type="molecule type" value="Genomic_DNA"/>
</dbReference>
<proteinExistence type="predicted"/>
<organism evidence="1 2">
    <name type="scientific">Crenichthys baileyi</name>
    <name type="common">White River springfish</name>
    <dbReference type="NCBI Taxonomy" id="28760"/>
    <lineage>
        <taxon>Eukaryota</taxon>
        <taxon>Metazoa</taxon>
        <taxon>Chordata</taxon>
        <taxon>Craniata</taxon>
        <taxon>Vertebrata</taxon>
        <taxon>Euteleostomi</taxon>
        <taxon>Actinopterygii</taxon>
        <taxon>Neopterygii</taxon>
        <taxon>Teleostei</taxon>
        <taxon>Neoteleostei</taxon>
        <taxon>Acanthomorphata</taxon>
        <taxon>Ovalentaria</taxon>
        <taxon>Atherinomorphae</taxon>
        <taxon>Cyprinodontiformes</taxon>
        <taxon>Goodeidae</taxon>
        <taxon>Crenichthys</taxon>
    </lineage>
</organism>
<protein>
    <recommendedName>
        <fullName evidence="3">Secreted protein</fullName>
    </recommendedName>
</protein>
<evidence type="ECO:0008006" key="3">
    <source>
        <dbReference type="Google" id="ProtNLM"/>
    </source>
</evidence>
<accession>A0AAV9RYZ5</accession>
<gene>
    <name evidence="1" type="ORF">CRENBAI_006211</name>
</gene>
<evidence type="ECO:0000313" key="2">
    <source>
        <dbReference type="Proteomes" id="UP001311232"/>
    </source>
</evidence>